<dbReference type="PANTHER" id="PTHR33204:SF37">
    <property type="entry name" value="HTH-TYPE TRANSCRIPTIONAL REGULATOR YODB"/>
    <property type="match status" value="1"/>
</dbReference>
<evidence type="ECO:0000313" key="6">
    <source>
        <dbReference type="Proteomes" id="UP000549695"/>
    </source>
</evidence>
<keyword evidence="1" id="KW-0805">Transcription regulation</keyword>
<gene>
    <name evidence="5" type="ORF">HDA37_002487</name>
</gene>
<keyword evidence="3" id="KW-0804">Transcription</keyword>
<accession>A0A852W9W0</accession>
<evidence type="ECO:0000259" key="4">
    <source>
        <dbReference type="PROSITE" id="PS51118"/>
    </source>
</evidence>
<dbReference type="RefSeq" id="WP_179761179.1">
    <property type="nucleotide sequence ID" value="NZ_BAAAJZ010000001.1"/>
</dbReference>
<dbReference type="GeneID" id="98052247"/>
<evidence type="ECO:0000256" key="2">
    <source>
        <dbReference type="ARBA" id="ARBA00023125"/>
    </source>
</evidence>
<proteinExistence type="predicted"/>
<dbReference type="Proteomes" id="UP000549695">
    <property type="component" value="Unassembled WGS sequence"/>
</dbReference>
<dbReference type="AlphaFoldDB" id="A0A852W9W0"/>
<dbReference type="InterPro" id="IPR036390">
    <property type="entry name" value="WH_DNA-bd_sf"/>
</dbReference>
<name>A0A852W9W0_PSEA5</name>
<protein>
    <submittedName>
        <fullName evidence="5">DNA-binding HxlR family transcriptional regulator</fullName>
    </submittedName>
</protein>
<organism evidence="5 6">
    <name type="scientific">Pseudonocardia alni</name>
    <name type="common">Amycolata alni</name>
    <dbReference type="NCBI Taxonomy" id="33907"/>
    <lineage>
        <taxon>Bacteria</taxon>
        <taxon>Bacillati</taxon>
        <taxon>Actinomycetota</taxon>
        <taxon>Actinomycetes</taxon>
        <taxon>Pseudonocardiales</taxon>
        <taxon>Pseudonocardiaceae</taxon>
        <taxon>Pseudonocardia</taxon>
    </lineage>
</organism>
<dbReference type="PROSITE" id="PS51118">
    <property type="entry name" value="HTH_HXLR"/>
    <property type="match status" value="1"/>
</dbReference>
<dbReference type="InterPro" id="IPR036388">
    <property type="entry name" value="WH-like_DNA-bd_sf"/>
</dbReference>
<evidence type="ECO:0000313" key="5">
    <source>
        <dbReference type="EMBL" id="NYG02202.1"/>
    </source>
</evidence>
<dbReference type="EMBL" id="JACCCZ010000001">
    <property type="protein sequence ID" value="NYG02202.1"/>
    <property type="molecule type" value="Genomic_DNA"/>
</dbReference>
<reference evidence="5 6" key="1">
    <citation type="submission" date="2020-07" db="EMBL/GenBank/DDBJ databases">
        <title>Sequencing the genomes of 1000 actinobacteria strains.</title>
        <authorList>
            <person name="Klenk H.-P."/>
        </authorList>
    </citation>
    <scope>NUCLEOTIDE SEQUENCE [LARGE SCALE GENOMIC DNA]</scope>
    <source>
        <strain evidence="5 6">DSM 44749</strain>
    </source>
</reference>
<keyword evidence="2 5" id="KW-0238">DNA-binding</keyword>
<dbReference type="Pfam" id="PF01638">
    <property type="entry name" value="HxlR"/>
    <property type="match status" value="1"/>
</dbReference>
<dbReference type="SUPFAM" id="SSF46785">
    <property type="entry name" value="Winged helix' DNA-binding domain"/>
    <property type="match status" value="1"/>
</dbReference>
<dbReference type="Gene3D" id="1.10.10.10">
    <property type="entry name" value="Winged helix-like DNA-binding domain superfamily/Winged helix DNA-binding domain"/>
    <property type="match status" value="1"/>
</dbReference>
<sequence>MSTQVERPTGLFSGDAFDSSCPSRSVLDHVTSKWAVLVLVVLSREDHRFSALRRAVGGISEKMLAQTLRTLEGDGFVHREVAATTPPQVSYGLTGLGHGVTGHLAGLVGWIEDRIPEVLAARGRA</sequence>
<dbReference type="GO" id="GO:0003677">
    <property type="term" value="F:DNA binding"/>
    <property type="evidence" value="ECO:0007669"/>
    <property type="project" value="UniProtKB-KW"/>
</dbReference>
<dbReference type="PANTHER" id="PTHR33204">
    <property type="entry name" value="TRANSCRIPTIONAL REGULATOR, MARR FAMILY"/>
    <property type="match status" value="1"/>
</dbReference>
<comment type="caution">
    <text evidence="5">The sequence shown here is derived from an EMBL/GenBank/DDBJ whole genome shotgun (WGS) entry which is preliminary data.</text>
</comment>
<dbReference type="InterPro" id="IPR002577">
    <property type="entry name" value="HTH_HxlR"/>
</dbReference>
<feature type="domain" description="HTH hxlR-type" evidence="4">
    <location>
        <begin position="21"/>
        <end position="119"/>
    </location>
</feature>
<evidence type="ECO:0000256" key="3">
    <source>
        <dbReference type="ARBA" id="ARBA00023163"/>
    </source>
</evidence>
<evidence type="ECO:0000256" key="1">
    <source>
        <dbReference type="ARBA" id="ARBA00023015"/>
    </source>
</evidence>
<keyword evidence="6" id="KW-1185">Reference proteome</keyword>